<proteinExistence type="predicted"/>
<dbReference type="Proteomes" id="UP000296049">
    <property type="component" value="Unassembled WGS sequence"/>
</dbReference>
<dbReference type="AlphaFoldDB" id="R0LP08"/>
<name>R0LP08_ANAPL</name>
<gene>
    <name evidence="1" type="ORF">Anapl_04059</name>
</gene>
<accession>R0LP08</accession>
<evidence type="ECO:0000313" key="2">
    <source>
        <dbReference type="Proteomes" id="UP000296049"/>
    </source>
</evidence>
<dbReference type="EMBL" id="KB742855">
    <property type="protein sequence ID" value="EOB03470.1"/>
    <property type="molecule type" value="Genomic_DNA"/>
</dbReference>
<reference evidence="2" key="1">
    <citation type="journal article" date="2013" name="Nat. Genet.">
        <title>The duck genome and transcriptome provide insight into an avian influenza virus reservoir species.</title>
        <authorList>
            <person name="Huang Y."/>
            <person name="Li Y."/>
            <person name="Burt D.W."/>
            <person name="Chen H."/>
            <person name="Zhang Y."/>
            <person name="Qian W."/>
            <person name="Kim H."/>
            <person name="Gan S."/>
            <person name="Zhao Y."/>
            <person name="Li J."/>
            <person name="Yi K."/>
            <person name="Feng H."/>
            <person name="Zhu P."/>
            <person name="Li B."/>
            <person name="Liu Q."/>
            <person name="Fairley S."/>
            <person name="Magor K.E."/>
            <person name="Du Z."/>
            <person name="Hu X."/>
            <person name="Goodman L."/>
            <person name="Tafer H."/>
            <person name="Vignal A."/>
            <person name="Lee T."/>
            <person name="Kim K.W."/>
            <person name="Sheng Z."/>
            <person name="An Y."/>
            <person name="Searle S."/>
            <person name="Herrero J."/>
            <person name="Groenen M.A."/>
            <person name="Crooijmans R.P."/>
            <person name="Faraut T."/>
            <person name="Cai Q."/>
            <person name="Webster R.G."/>
            <person name="Aldridge J.R."/>
            <person name="Warren W.C."/>
            <person name="Bartschat S."/>
            <person name="Kehr S."/>
            <person name="Marz M."/>
            <person name="Stadler P.F."/>
            <person name="Smith J."/>
            <person name="Kraus R.H."/>
            <person name="Zhao Y."/>
            <person name="Ren L."/>
            <person name="Fei J."/>
            <person name="Morisson M."/>
            <person name="Kaiser P."/>
            <person name="Griffin D.K."/>
            <person name="Rao M."/>
            <person name="Pitel F."/>
            <person name="Wang J."/>
            <person name="Li N."/>
        </authorList>
    </citation>
    <scope>NUCLEOTIDE SEQUENCE [LARGE SCALE GENOMIC DNA]</scope>
</reference>
<evidence type="ECO:0000313" key="1">
    <source>
        <dbReference type="EMBL" id="EOB03470.1"/>
    </source>
</evidence>
<organism evidence="1 2">
    <name type="scientific">Anas platyrhynchos</name>
    <name type="common">Mallard</name>
    <name type="synonym">Anas boschas</name>
    <dbReference type="NCBI Taxonomy" id="8839"/>
    <lineage>
        <taxon>Eukaryota</taxon>
        <taxon>Metazoa</taxon>
        <taxon>Chordata</taxon>
        <taxon>Craniata</taxon>
        <taxon>Vertebrata</taxon>
        <taxon>Euteleostomi</taxon>
        <taxon>Archelosauria</taxon>
        <taxon>Archosauria</taxon>
        <taxon>Dinosauria</taxon>
        <taxon>Saurischia</taxon>
        <taxon>Theropoda</taxon>
        <taxon>Coelurosauria</taxon>
        <taxon>Aves</taxon>
        <taxon>Neognathae</taxon>
        <taxon>Galloanserae</taxon>
        <taxon>Anseriformes</taxon>
        <taxon>Anatidae</taxon>
        <taxon>Anatinae</taxon>
        <taxon>Anas</taxon>
    </lineage>
</organism>
<keyword evidence="2" id="KW-1185">Reference proteome</keyword>
<protein>
    <submittedName>
        <fullName evidence="1">Uncharacterized protein</fullName>
    </submittedName>
</protein>
<sequence length="217" mass="23617">MYPALISLLVPMRGSATSSLGPAALAAPSARRTEVEGNQLLASPHLQEDGTVLQLTKSLLTAKCFVEEMPGRSNAPYGAASCRCSLCRGGKGHRHPLSSANTDAQWLHGEKLKLRSQVMLWGSKEWYHVVAFSYSGLGDPTALPSKHHHLLLDTRLSSPLQKNPFLALASNVKRCYGNTGSYTRTTNHFWGSILNEGTSTSCFKKQFARLHSAIQVV</sequence>